<dbReference type="RefSeq" id="WP_345425198.1">
    <property type="nucleotide sequence ID" value="NZ_AP031496.1"/>
</dbReference>
<organism evidence="1 2">
    <name type="scientific">Halioxenophilus aromaticivorans</name>
    <dbReference type="NCBI Taxonomy" id="1306992"/>
    <lineage>
        <taxon>Bacteria</taxon>
        <taxon>Pseudomonadati</taxon>
        <taxon>Pseudomonadota</taxon>
        <taxon>Gammaproteobacteria</taxon>
        <taxon>Alteromonadales</taxon>
        <taxon>Alteromonadaceae</taxon>
        <taxon>Halioxenophilus</taxon>
    </lineage>
</organism>
<protein>
    <submittedName>
        <fullName evidence="1">Uncharacterized protein</fullName>
    </submittedName>
</protein>
<evidence type="ECO:0000313" key="1">
    <source>
        <dbReference type="EMBL" id="GAA4951009.1"/>
    </source>
</evidence>
<accession>A0AAV3U5P7</accession>
<keyword evidence="2" id="KW-1185">Reference proteome</keyword>
<dbReference type="AlphaFoldDB" id="A0AAV3U5P7"/>
<sequence>MTDLPTILEINDCAVRLTQAEQVLASPGFALFEDNWVATGDEAQTRYRLRPLNGNNNFWQQLNLDPLGNASGLIQHSGDLVYHHLSQLLADAGENGSDVRPLLIAYPGFYSDEQLSLLLGICQSLNRPVAGLVNSALLFAANQPPGNYLVIDQYLHHTLISQVAISAQQVSIEASQLLSNTGWVSLSDALARAISDEFIRHTRFNPRHDAEHEQTLYNQLPQWLEQVSAGDCSVQVADKSVTLGFNVLADAGRNVLQPIMDGVAEMQQRSAAQVLLCPSAAALPYWYQDLAKAQLEPQHLATQAQRFAARLIDTSEQEGVLLTEELALKDAASPQAEAAAASSATPPSAKASRTITAQPTHILTGAHAHAIAGENWLAAEEPALCATEPSACFGKLSRTAQGKVIFTPTASCLLNDQTITEPTELQAQDVLANDQVRYQLIQVIANG</sequence>
<dbReference type="Proteomes" id="UP001409585">
    <property type="component" value="Unassembled WGS sequence"/>
</dbReference>
<dbReference type="EMBL" id="BAABLX010000029">
    <property type="protein sequence ID" value="GAA4951009.1"/>
    <property type="molecule type" value="Genomic_DNA"/>
</dbReference>
<gene>
    <name evidence="1" type="ORF">GCM10025791_34240</name>
</gene>
<name>A0AAV3U5P7_9ALTE</name>
<comment type="caution">
    <text evidence="1">The sequence shown here is derived from an EMBL/GenBank/DDBJ whole genome shotgun (WGS) entry which is preliminary data.</text>
</comment>
<reference evidence="2" key="1">
    <citation type="journal article" date="2019" name="Int. J. Syst. Evol. Microbiol.">
        <title>The Global Catalogue of Microorganisms (GCM) 10K type strain sequencing project: providing services to taxonomists for standard genome sequencing and annotation.</title>
        <authorList>
            <consortium name="The Broad Institute Genomics Platform"/>
            <consortium name="The Broad Institute Genome Sequencing Center for Infectious Disease"/>
            <person name="Wu L."/>
            <person name="Ma J."/>
        </authorList>
    </citation>
    <scope>NUCLEOTIDE SEQUENCE [LARGE SCALE GENOMIC DNA]</scope>
    <source>
        <strain evidence="2">JCM 19134</strain>
    </source>
</reference>
<proteinExistence type="predicted"/>
<evidence type="ECO:0000313" key="2">
    <source>
        <dbReference type="Proteomes" id="UP001409585"/>
    </source>
</evidence>